<reference evidence="1 2" key="1">
    <citation type="submission" date="2012-05" db="EMBL/GenBank/DDBJ databases">
        <title>Recombination and specialization in a pathogen metapopulation.</title>
        <authorList>
            <person name="Gardiner A."/>
            <person name="Kemen E."/>
            <person name="Schultz-Larsen T."/>
            <person name="MacLean D."/>
            <person name="Van Oosterhout C."/>
            <person name="Jones J.D.G."/>
        </authorList>
    </citation>
    <scope>NUCLEOTIDE SEQUENCE [LARGE SCALE GENOMIC DNA]</scope>
    <source>
        <strain evidence="1 2">Ac Nc2</strain>
    </source>
</reference>
<dbReference type="InParanoid" id="A0A024FVC8"/>
<sequence length="201" mass="23268">MGRLKAHKTHSRSGRWTRDTHVTGETTRFYRYRSENKKSDDLPGVIKSIILKKEWTKAMDEELQALKENDVWTMVVPPTGSHVLDTKWVFKTTTDAAGKIERFRARLVACENEQVFVRLWLGIRCSNGIEYPKGNTAFKEEHSEIFFAVLQGMIVCEETLKQLGVHLYDSRNPFYELNQAGRLWSELLDAKLTPQIRAYSS</sequence>
<organism evidence="1 2">
    <name type="scientific">Albugo candida</name>
    <dbReference type="NCBI Taxonomy" id="65357"/>
    <lineage>
        <taxon>Eukaryota</taxon>
        <taxon>Sar</taxon>
        <taxon>Stramenopiles</taxon>
        <taxon>Oomycota</taxon>
        <taxon>Peronosporomycetes</taxon>
        <taxon>Albuginales</taxon>
        <taxon>Albuginaceae</taxon>
        <taxon>Albugo</taxon>
    </lineage>
</organism>
<gene>
    <name evidence="1" type="ORF">BN9_121290</name>
</gene>
<accession>A0A024FVC8</accession>
<dbReference type="OrthoDB" id="163507at2759"/>
<evidence type="ECO:0000313" key="1">
    <source>
        <dbReference type="EMBL" id="CCI10971.1"/>
    </source>
</evidence>
<proteinExistence type="predicted"/>
<dbReference type="AlphaFoldDB" id="A0A024FVC8"/>
<dbReference type="EMBL" id="CAIX01000485">
    <property type="protein sequence ID" value="CCI10971.1"/>
    <property type="molecule type" value="Genomic_DNA"/>
</dbReference>
<protein>
    <recommendedName>
        <fullName evidence="3">Reverse transcriptase Ty1/copia-type domain-containing protein</fullName>
    </recommendedName>
</protein>
<evidence type="ECO:0000313" key="2">
    <source>
        <dbReference type="Proteomes" id="UP000053237"/>
    </source>
</evidence>
<evidence type="ECO:0008006" key="3">
    <source>
        <dbReference type="Google" id="ProtNLM"/>
    </source>
</evidence>
<keyword evidence="2" id="KW-1185">Reference proteome</keyword>
<dbReference type="Proteomes" id="UP000053237">
    <property type="component" value="Unassembled WGS sequence"/>
</dbReference>
<name>A0A024FVC8_9STRA</name>
<comment type="caution">
    <text evidence="1">The sequence shown here is derived from an EMBL/GenBank/DDBJ whole genome shotgun (WGS) entry which is preliminary data.</text>
</comment>
<dbReference type="STRING" id="65357.A0A024FVC8"/>